<feature type="domain" description="HTH lysR-type" evidence="5">
    <location>
        <begin position="8"/>
        <end position="65"/>
    </location>
</feature>
<sequence length="312" mass="35673">MMLNISITQMEYIVAVDTHRHFVTAAEHCFVTQPTLSMQIKKLEDQLGVTIFDRTKQPIIPTDAGAKIIAQSRTVLNEVERINDILQDYRETVSGELKVGIIPTIAPYLIPRFIGNFYKAFPNVKLTIKEMLTDNILKSLKNDTLDVAILVTPLDEAEVEEIPLFYEELFLYFNEQHINQIDTPITPEYLKGERIWLLSEGHCFRNQMLNICKISKNNSLPGFEFESGSLETLRKIVDTEGGFTVLPELGTEGIKAEQLKVMGEQKQYREISMIYTRNFAKKKLIKLLEEELKKSVPESMLSANGGNIVEWK</sequence>
<comment type="similarity">
    <text evidence="1">Belongs to the LysR transcriptional regulatory family.</text>
</comment>
<dbReference type="InterPro" id="IPR050950">
    <property type="entry name" value="HTH-type_LysR_regulators"/>
</dbReference>
<protein>
    <submittedName>
        <fullName evidence="7">Transcriptional regulator</fullName>
    </submittedName>
</protein>
<evidence type="ECO:0000313" key="7">
    <source>
        <dbReference type="EMBL" id="BDC99356.1"/>
    </source>
</evidence>
<dbReference type="SUPFAM" id="SSF53850">
    <property type="entry name" value="Periplasmic binding protein-like II"/>
    <property type="match status" value="1"/>
</dbReference>
<dbReference type="PANTHER" id="PTHR30419">
    <property type="entry name" value="HTH-TYPE TRANSCRIPTIONAL REGULATOR YBHD"/>
    <property type="match status" value="1"/>
</dbReference>
<proteinExistence type="inferred from homology"/>
<evidence type="ECO:0000256" key="4">
    <source>
        <dbReference type="ARBA" id="ARBA00023163"/>
    </source>
</evidence>
<feature type="domain" description="LysR substrate-binding" evidence="6">
    <location>
        <begin position="92"/>
        <end position="294"/>
    </location>
</feature>
<evidence type="ECO:0000256" key="1">
    <source>
        <dbReference type="ARBA" id="ARBA00009437"/>
    </source>
</evidence>
<evidence type="ECO:0000259" key="6">
    <source>
        <dbReference type="Pfam" id="PF03466"/>
    </source>
</evidence>
<dbReference type="InterPro" id="IPR005119">
    <property type="entry name" value="LysR_subst-bd"/>
</dbReference>
<reference evidence="7 8" key="1">
    <citation type="submission" date="2021-12" db="EMBL/GenBank/DDBJ databases">
        <title>Genome sequencing of bacteria with rrn-lacking chromosome and rrn-plasmid.</title>
        <authorList>
            <person name="Anda M."/>
            <person name="Iwasaki W."/>
        </authorList>
    </citation>
    <scope>NUCLEOTIDE SEQUENCE [LARGE SCALE GENOMIC DNA]</scope>
    <source>
        <strain evidence="7 8">NBRC 101262</strain>
    </source>
</reference>
<keyword evidence="8" id="KW-1185">Reference proteome</keyword>
<organism evidence="7 8">
    <name type="scientific">Persicobacter psychrovividus</name>
    <dbReference type="NCBI Taxonomy" id="387638"/>
    <lineage>
        <taxon>Bacteria</taxon>
        <taxon>Pseudomonadati</taxon>
        <taxon>Bacteroidota</taxon>
        <taxon>Cytophagia</taxon>
        <taxon>Cytophagales</taxon>
        <taxon>Persicobacteraceae</taxon>
        <taxon>Persicobacter</taxon>
    </lineage>
</organism>
<dbReference type="SUPFAM" id="SSF46785">
    <property type="entry name" value="Winged helix' DNA-binding domain"/>
    <property type="match status" value="1"/>
</dbReference>
<dbReference type="RefSeq" id="WP_332919119.1">
    <property type="nucleotide sequence ID" value="NZ_AP025292.1"/>
</dbReference>
<dbReference type="Proteomes" id="UP001354989">
    <property type="component" value="Chromosome"/>
</dbReference>
<dbReference type="InterPro" id="IPR036388">
    <property type="entry name" value="WH-like_DNA-bd_sf"/>
</dbReference>
<dbReference type="Pfam" id="PF03466">
    <property type="entry name" value="LysR_substrate"/>
    <property type="match status" value="1"/>
</dbReference>
<dbReference type="CDD" id="cd08411">
    <property type="entry name" value="PBP2_OxyR"/>
    <property type="match status" value="1"/>
</dbReference>
<dbReference type="PANTHER" id="PTHR30419:SF29">
    <property type="entry name" value="LYSR-FAMILY TRANSCRIPTIONAL REGULATOR"/>
    <property type="match status" value="1"/>
</dbReference>
<dbReference type="Gene3D" id="1.10.10.10">
    <property type="entry name" value="Winged helix-like DNA-binding domain superfamily/Winged helix DNA-binding domain"/>
    <property type="match status" value="1"/>
</dbReference>
<evidence type="ECO:0000256" key="3">
    <source>
        <dbReference type="ARBA" id="ARBA00023125"/>
    </source>
</evidence>
<keyword evidence="4" id="KW-0804">Transcription</keyword>
<gene>
    <name evidence="7" type="primary">oxyR</name>
    <name evidence="7" type="ORF">PEPS_16370</name>
</gene>
<dbReference type="Pfam" id="PF00126">
    <property type="entry name" value="HTH_1"/>
    <property type="match status" value="1"/>
</dbReference>
<dbReference type="InterPro" id="IPR036390">
    <property type="entry name" value="WH_DNA-bd_sf"/>
</dbReference>
<evidence type="ECO:0000259" key="5">
    <source>
        <dbReference type="Pfam" id="PF00126"/>
    </source>
</evidence>
<evidence type="ECO:0000313" key="8">
    <source>
        <dbReference type="Proteomes" id="UP001354989"/>
    </source>
</evidence>
<evidence type="ECO:0000256" key="2">
    <source>
        <dbReference type="ARBA" id="ARBA00023015"/>
    </source>
</evidence>
<dbReference type="Gene3D" id="3.40.190.10">
    <property type="entry name" value="Periplasmic binding protein-like II"/>
    <property type="match status" value="2"/>
</dbReference>
<keyword evidence="2" id="KW-0805">Transcription regulation</keyword>
<accession>A0ABN6LD81</accession>
<name>A0ABN6LD81_9BACT</name>
<dbReference type="InterPro" id="IPR000847">
    <property type="entry name" value="LysR_HTH_N"/>
</dbReference>
<keyword evidence="3" id="KW-0238">DNA-binding</keyword>
<dbReference type="EMBL" id="AP025292">
    <property type="protein sequence ID" value="BDC99356.1"/>
    <property type="molecule type" value="Genomic_DNA"/>
</dbReference>
<dbReference type="PRINTS" id="PR00039">
    <property type="entry name" value="HTHLYSR"/>
</dbReference>